<dbReference type="EMBL" id="JAERUA010000012">
    <property type="protein sequence ID" value="KAI1892349.1"/>
    <property type="molecule type" value="Genomic_DNA"/>
</dbReference>
<feature type="domain" description="NUP210 C-terminal Ig-like" evidence="3">
    <location>
        <begin position="346"/>
        <end position="488"/>
    </location>
</feature>
<dbReference type="InterPro" id="IPR055095">
    <property type="entry name" value="NUP210_Ig_C"/>
</dbReference>
<dbReference type="GO" id="GO:0005643">
    <property type="term" value="C:nuclear pore"/>
    <property type="evidence" value="ECO:0007669"/>
    <property type="project" value="TreeGrafter"/>
</dbReference>
<dbReference type="InterPro" id="IPR055094">
    <property type="entry name" value="NUP210_Ig15"/>
</dbReference>
<dbReference type="InterPro" id="IPR045197">
    <property type="entry name" value="NUP210-like"/>
</dbReference>
<reference evidence="7" key="1">
    <citation type="submission" date="2021-01" db="EMBL/GenBank/DDBJ databases">
        <authorList>
            <person name="Zahm M."/>
            <person name="Roques C."/>
            <person name="Cabau C."/>
            <person name="Klopp C."/>
            <person name="Donnadieu C."/>
            <person name="Jouanno E."/>
            <person name="Lampietro C."/>
            <person name="Louis A."/>
            <person name="Herpin A."/>
            <person name="Echchiki A."/>
            <person name="Berthelot C."/>
            <person name="Parey E."/>
            <person name="Roest-Crollius H."/>
            <person name="Braasch I."/>
            <person name="Postlethwait J."/>
            <person name="Bobe J."/>
            <person name="Montfort J."/>
            <person name="Bouchez O."/>
            <person name="Begum T."/>
            <person name="Mejri S."/>
            <person name="Adams A."/>
            <person name="Chen W.-J."/>
            <person name="Guiguen Y."/>
        </authorList>
    </citation>
    <scope>NUCLEOTIDE SEQUENCE</scope>
    <source>
        <tissue evidence="7">Blood</tissue>
    </source>
</reference>
<dbReference type="Pfam" id="PF25354">
    <property type="entry name" value="Ig_NUP210_16th"/>
    <property type="match status" value="1"/>
</dbReference>
<keyword evidence="2" id="KW-0812">Transmembrane</keyword>
<dbReference type="PANTHER" id="PTHR23019">
    <property type="entry name" value="NUCLEAR PORE MEMBRANE GLYCOPROTEIN GP210-RELATED"/>
    <property type="match status" value="1"/>
</dbReference>
<dbReference type="InterPro" id="IPR057586">
    <property type="entry name" value="Ig_NUP210_16th"/>
</dbReference>
<feature type="domain" description="NUP210 Ig-like" evidence="4">
    <location>
        <begin position="141"/>
        <end position="244"/>
    </location>
</feature>
<feature type="transmembrane region" description="Helical" evidence="2">
    <location>
        <begin position="584"/>
        <end position="607"/>
    </location>
</feature>
<dbReference type="Pfam" id="PF22957">
    <property type="entry name" value="NUP210_Ig"/>
    <property type="match status" value="1"/>
</dbReference>
<evidence type="ECO:0000313" key="8">
    <source>
        <dbReference type="Proteomes" id="UP000829720"/>
    </source>
</evidence>
<comment type="caution">
    <text evidence="7">The sequence shown here is derived from an EMBL/GenBank/DDBJ whole genome shotgun (WGS) entry which is preliminary data.</text>
</comment>
<protein>
    <recommendedName>
        <fullName evidence="9">Nucleoporin 210</fullName>
    </recommendedName>
</protein>
<evidence type="ECO:0000259" key="5">
    <source>
        <dbReference type="Pfam" id="PF25354"/>
    </source>
</evidence>
<keyword evidence="2" id="KW-1133">Transmembrane helix</keyword>
<dbReference type="Proteomes" id="UP000829720">
    <property type="component" value="Unassembled WGS sequence"/>
</dbReference>
<sequence length="660" mass="70237">MKTGTQMPVYVMGMTSSQTPFSFGSALPGLTFHWSTSKRDVLQLQTRHSEAFVLLPAEHNFAMSVHGRTKGRTGLKVVVKATDPLAGHLEGNRAELSDEIQIQVDDAGHLSSGSLTGSASLQVTSLEPFGINQTIIVAVKVVPVSYIRFSTSPVLYTSNRETLSAVPLGTILTFTVHFHDSTGDVLHGHNSALNFATNRDDLILVGRGPGNSTLTVRTVNVGVTLLGVWDTEQMGVADFLAVPVQHAIYPEEAQSLVVGDVICFSAQLVNQEGLPGTWSSSAGGVLEVDTRTGVGVARDSGTVTVFYEIPGQLKTYREVVVGAATKTTVMAHSAVVREGQEARVLVTTREQGTNLIGSCSPAQTDAILQLQPQSSISCQLHFSSDVIEFPAHEVFATQAGFDTSSGFYTCSISQRAVTDQQLRALTLSTTQLVVRAAVEGSSFSGEQISAQLPISPGLYADQKDLLLSPQHPSADLTVYGSPTLLSSLEVSSSSPAVLVQEQGVFRGNPSFARFTVTIADTRLAVQDPTSAVISMTTSPSSGQPLLLPVTIIPAADHITAMQAGPKEGWEGPTVLQQIIDSYQVMFFTLFALLAGTAIIVIACHAFFSPREPTYHPAFIQKTPPPSGLASPAASPFSNNLPSDLRGSPKLRLFSPDYNSR</sequence>
<organism evidence="7 8">
    <name type="scientific">Albula goreensis</name>
    <dbReference type="NCBI Taxonomy" id="1534307"/>
    <lineage>
        <taxon>Eukaryota</taxon>
        <taxon>Metazoa</taxon>
        <taxon>Chordata</taxon>
        <taxon>Craniata</taxon>
        <taxon>Vertebrata</taxon>
        <taxon>Euteleostomi</taxon>
        <taxon>Actinopterygii</taxon>
        <taxon>Neopterygii</taxon>
        <taxon>Teleostei</taxon>
        <taxon>Albuliformes</taxon>
        <taxon>Albulidae</taxon>
        <taxon>Albula</taxon>
    </lineage>
</organism>
<evidence type="ECO:0000256" key="1">
    <source>
        <dbReference type="SAM" id="MobiDB-lite"/>
    </source>
</evidence>
<dbReference type="Pfam" id="PF26181">
    <property type="entry name" value="Ig_NUP210_13th"/>
    <property type="match status" value="1"/>
</dbReference>
<name>A0A8T3D3Z7_9TELE</name>
<feature type="domain" description="NUP210 Ig-like" evidence="6">
    <location>
        <begin position="1"/>
        <end position="104"/>
    </location>
</feature>
<feature type="region of interest" description="Disordered" evidence="1">
    <location>
        <begin position="618"/>
        <end position="660"/>
    </location>
</feature>
<dbReference type="OrthoDB" id="8949363at2759"/>
<evidence type="ECO:0000259" key="4">
    <source>
        <dbReference type="Pfam" id="PF22959"/>
    </source>
</evidence>
<dbReference type="Pfam" id="PF22959">
    <property type="entry name" value="Ig_NUP210_15th"/>
    <property type="match status" value="1"/>
</dbReference>
<keyword evidence="2" id="KW-0472">Membrane</keyword>
<evidence type="ECO:0000259" key="6">
    <source>
        <dbReference type="Pfam" id="PF26181"/>
    </source>
</evidence>
<accession>A0A8T3D3Z7</accession>
<evidence type="ECO:0008006" key="9">
    <source>
        <dbReference type="Google" id="ProtNLM"/>
    </source>
</evidence>
<dbReference type="AlphaFoldDB" id="A0A8T3D3Z7"/>
<dbReference type="InterPro" id="IPR058779">
    <property type="entry name" value="Ig_NUP210_13th"/>
</dbReference>
<keyword evidence="8" id="KW-1185">Reference proteome</keyword>
<gene>
    <name evidence="7" type="ORF">AGOR_G00132450</name>
</gene>
<evidence type="ECO:0000313" key="7">
    <source>
        <dbReference type="EMBL" id="KAI1892349.1"/>
    </source>
</evidence>
<dbReference type="PANTHER" id="PTHR23019:SF2">
    <property type="entry name" value="NUCLEAR PORE MEMBRANE GLYCOPROTEIN 210"/>
    <property type="match status" value="1"/>
</dbReference>
<evidence type="ECO:0000256" key="2">
    <source>
        <dbReference type="SAM" id="Phobius"/>
    </source>
</evidence>
<evidence type="ECO:0000259" key="3">
    <source>
        <dbReference type="Pfam" id="PF22957"/>
    </source>
</evidence>
<proteinExistence type="predicted"/>
<feature type="domain" description="NUP210 Ig-like" evidence="5">
    <location>
        <begin position="247"/>
        <end position="318"/>
    </location>
</feature>